<comment type="similarity">
    <text evidence="2">Belongs to the CPA3 antiporters (TC 2.A.63) subunit E family.</text>
</comment>
<evidence type="ECO:0000256" key="2">
    <source>
        <dbReference type="ARBA" id="ARBA00006228"/>
    </source>
</evidence>
<protein>
    <recommendedName>
        <fullName evidence="9">Na+/H+ antiporter subunit E</fullName>
    </recommendedName>
</protein>
<keyword evidence="6 7" id="KW-0472">Membrane</keyword>
<proteinExistence type="inferred from homology"/>
<dbReference type="GO" id="GO:0008324">
    <property type="term" value="F:monoatomic cation transmembrane transporter activity"/>
    <property type="evidence" value="ECO:0007669"/>
    <property type="project" value="InterPro"/>
</dbReference>
<keyword evidence="5 7" id="KW-1133">Transmembrane helix</keyword>
<dbReference type="GO" id="GO:0005886">
    <property type="term" value="C:plasma membrane"/>
    <property type="evidence" value="ECO:0007669"/>
    <property type="project" value="UniProtKB-SubCell"/>
</dbReference>
<feature type="transmembrane region" description="Helical" evidence="7">
    <location>
        <begin position="22"/>
        <end position="41"/>
    </location>
</feature>
<dbReference type="PANTHER" id="PTHR34584">
    <property type="entry name" value="NA(+)/H(+) ANTIPORTER SUBUNIT E1"/>
    <property type="match status" value="1"/>
</dbReference>
<dbReference type="InterPro" id="IPR002758">
    <property type="entry name" value="Cation_antiport_E"/>
</dbReference>
<comment type="subcellular location">
    <subcellularLocation>
        <location evidence="1">Cell membrane</location>
        <topology evidence="1">Multi-pass membrane protein</topology>
    </subcellularLocation>
</comment>
<dbReference type="AlphaFoldDB" id="A0A6B1GBR4"/>
<dbReference type="PIRSF" id="PIRSF019239">
    <property type="entry name" value="MrpE"/>
    <property type="match status" value="1"/>
</dbReference>
<evidence type="ECO:0000313" key="8">
    <source>
        <dbReference type="EMBL" id="MYH63534.1"/>
    </source>
</evidence>
<name>A0A6B1GBR4_9CHLR</name>
<sequence length="214" mass="23523">MQRLLVLNLFISLMWPILNNDYTLGALFLGFVFGFVLMSLVQRRYGLYTVRAAGFVAFVLWAILQSNVQLALKVLARTAGIQTSMRPGIVAVPLKLTNPFDITVLATVITLTPGTLSVDLGEDVSGRLQPYGEPDEDAIGVETETDDLLPASGERLTELPDRQTGPRDRGEAALLVHAIDISDPNSFRAGIKQNFERPLLELRRLIAEMDAADN</sequence>
<accession>A0A6B1GBR4</accession>
<dbReference type="EMBL" id="VYDA01000631">
    <property type="protein sequence ID" value="MYH63534.1"/>
    <property type="molecule type" value="Genomic_DNA"/>
</dbReference>
<evidence type="ECO:0000256" key="7">
    <source>
        <dbReference type="SAM" id="Phobius"/>
    </source>
</evidence>
<feature type="transmembrane region" description="Helical" evidence="7">
    <location>
        <begin position="48"/>
        <end position="64"/>
    </location>
</feature>
<evidence type="ECO:0000256" key="1">
    <source>
        <dbReference type="ARBA" id="ARBA00004651"/>
    </source>
</evidence>
<keyword evidence="3" id="KW-1003">Cell membrane</keyword>
<evidence type="ECO:0008006" key="9">
    <source>
        <dbReference type="Google" id="ProtNLM"/>
    </source>
</evidence>
<evidence type="ECO:0000256" key="5">
    <source>
        <dbReference type="ARBA" id="ARBA00022989"/>
    </source>
</evidence>
<organism evidence="8">
    <name type="scientific">Caldilineaceae bacterium SB0675_bin_29</name>
    <dbReference type="NCBI Taxonomy" id="2605266"/>
    <lineage>
        <taxon>Bacteria</taxon>
        <taxon>Bacillati</taxon>
        <taxon>Chloroflexota</taxon>
        <taxon>Caldilineae</taxon>
        <taxon>Caldilineales</taxon>
        <taxon>Caldilineaceae</taxon>
    </lineage>
</organism>
<reference evidence="8" key="1">
    <citation type="submission" date="2019-09" db="EMBL/GenBank/DDBJ databases">
        <title>Characterisation of the sponge microbiome using genome-centric metagenomics.</title>
        <authorList>
            <person name="Engelberts J.P."/>
            <person name="Robbins S.J."/>
            <person name="De Goeij J.M."/>
            <person name="Aranda M."/>
            <person name="Bell S.C."/>
            <person name="Webster N.S."/>
        </authorList>
    </citation>
    <scope>NUCLEOTIDE SEQUENCE</scope>
    <source>
        <strain evidence="8">SB0675_bin_29</strain>
    </source>
</reference>
<dbReference type="Pfam" id="PF01899">
    <property type="entry name" value="MNHE"/>
    <property type="match status" value="1"/>
</dbReference>
<evidence type="ECO:0000256" key="6">
    <source>
        <dbReference type="ARBA" id="ARBA00023136"/>
    </source>
</evidence>
<keyword evidence="4 7" id="KW-0812">Transmembrane</keyword>
<evidence type="ECO:0000256" key="4">
    <source>
        <dbReference type="ARBA" id="ARBA00022692"/>
    </source>
</evidence>
<evidence type="ECO:0000256" key="3">
    <source>
        <dbReference type="ARBA" id="ARBA00022475"/>
    </source>
</evidence>
<gene>
    <name evidence="8" type="ORF">F4148_17890</name>
</gene>
<dbReference type="PANTHER" id="PTHR34584:SF1">
    <property type="entry name" value="NA(+)_H(+) ANTIPORTER SUBUNIT E1"/>
    <property type="match status" value="1"/>
</dbReference>
<comment type="caution">
    <text evidence="8">The sequence shown here is derived from an EMBL/GenBank/DDBJ whole genome shotgun (WGS) entry which is preliminary data.</text>
</comment>